<protein>
    <submittedName>
        <fullName evidence="1">Uncharacterized protein</fullName>
    </submittedName>
</protein>
<evidence type="ECO:0000313" key="2">
    <source>
        <dbReference type="Proteomes" id="UP000240212"/>
    </source>
</evidence>
<reference evidence="1 2" key="1">
    <citation type="submission" date="2018-03" db="EMBL/GenBank/DDBJ databases">
        <title>Draft genome sequence of the first documented clinical Siccibacter turicensis isolate in Austria.</title>
        <authorList>
            <person name="Lepuschitz S."/>
            <person name="Pekard-Amenitsch S."/>
            <person name="Haunold R."/>
            <person name="Schill S."/>
            <person name="Mach R."/>
            <person name="Allerberger F."/>
            <person name="Ruppitsch W."/>
            <person name="Forsythe S.J."/>
        </authorList>
    </citation>
    <scope>NUCLEOTIDE SEQUENCE [LARGE SCALE GENOMIC DNA]</scope>
    <source>
        <strain evidence="1 2">6100069499-17</strain>
    </source>
</reference>
<comment type="caution">
    <text evidence="1">The sequence shown here is derived from an EMBL/GenBank/DDBJ whole genome shotgun (WGS) entry which is preliminary data.</text>
</comment>
<dbReference type="AlphaFoldDB" id="A0A2P8VKR6"/>
<organism evidence="1 2">
    <name type="scientific">Siccibacter turicensis</name>
    <dbReference type="NCBI Taxonomy" id="357233"/>
    <lineage>
        <taxon>Bacteria</taxon>
        <taxon>Pseudomonadati</taxon>
        <taxon>Pseudomonadota</taxon>
        <taxon>Gammaproteobacteria</taxon>
        <taxon>Enterobacterales</taxon>
        <taxon>Enterobacteriaceae</taxon>
        <taxon>Siccibacter</taxon>
    </lineage>
</organism>
<keyword evidence="2" id="KW-1185">Reference proteome</keyword>
<dbReference type="Proteomes" id="UP000240212">
    <property type="component" value="Unassembled WGS sequence"/>
</dbReference>
<proteinExistence type="predicted"/>
<dbReference type="EMBL" id="PYEP01000003">
    <property type="protein sequence ID" value="PSN08050.1"/>
    <property type="molecule type" value="Genomic_DNA"/>
</dbReference>
<dbReference type="OrthoDB" id="10010194at2"/>
<sequence>MVINKKNVDQRNNLLKKGITRLIFNSPHISGFQANFKIYSAGFCLHFWKSDFTSNRNNRLALQGVRRNPLVYCSGLTTGHAVTHNCRHRSVSQTII</sequence>
<gene>
    <name evidence="1" type="ORF">C7G83_07645</name>
</gene>
<accession>A0A2P8VKR6</accession>
<evidence type="ECO:0000313" key="1">
    <source>
        <dbReference type="EMBL" id="PSN08050.1"/>
    </source>
</evidence>
<name>A0A2P8VKR6_9ENTR</name>